<reference evidence="2 3" key="1">
    <citation type="submission" date="2018-08" db="EMBL/GenBank/DDBJ databases">
        <title>Whole genome sequence analysis of Dermacoccus abyssi bacteria isolated from Deep Mariana trench Micromonospora spp reveals genes involved in the environmental adaptation and production of secondary metabolites.</title>
        <authorList>
            <person name="Abdel-Mageed W.M."/>
            <person name="Lehri B."/>
            <person name="Nouioui I."/>
            <person name="Goodfellow I."/>
            <person name="Jaspars M."/>
            <person name="Karlyshev A."/>
        </authorList>
    </citation>
    <scope>NUCLEOTIDE SEQUENCE [LARGE SCALE GENOMIC DNA]</scope>
    <source>
        <strain evidence="2 3">MT1.1</strain>
    </source>
</reference>
<gene>
    <name evidence="2" type="ORF">D1832_14895</name>
</gene>
<sequence>MPATEFPVATTAQAWPVVVQGGGQAPKLREGKPSPDGRPTYASGCQLIVSRNGEEMVNKSASVHVLEPAAIYSRREDFQAEGRVWVVPYESNGRVAYSITVERLVPVQVPKQGGDKA</sequence>
<evidence type="ECO:0000256" key="1">
    <source>
        <dbReference type="SAM" id="MobiDB-lite"/>
    </source>
</evidence>
<dbReference type="AlphaFoldDB" id="A0A417YY15"/>
<dbReference type="RefSeq" id="WP_118915166.1">
    <property type="nucleotide sequence ID" value="NZ_CBCRVH010000032.1"/>
</dbReference>
<dbReference type="Proteomes" id="UP000285376">
    <property type="component" value="Unassembled WGS sequence"/>
</dbReference>
<comment type="caution">
    <text evidence="2">The sequence shown here is derived from an EMBL/GenBank/DDBJ whole genome shotgun (WGS) entry which is preliminary data.</text>
</comment>
<organism evidence="2 3">
    <name type="scientific">Dermacoccus abyssi</name>
    <dbReference type="NCBI Taxonomy" id="322596"/>
    <lineage>
        <taxon>Bacteria</taxon>
        <taxon>Bacillati</taxon>
        <taxon>Actinomycetota</taxon>
        <taxon>Actinomycetes</taxon>
        <taxon>Micrococcales</taxon>
        <taxon>Dermacoccaceae</taxon>
        <taxon>Dermacoccus</taxon>
    </lineage>
</organism>
<proteinExistence type="predicted"/>
<accession>A0A417YY15</accession>
<evidence type="ECO:0000313" key="2">
    <source>
        <dbReference type="EMBL" id="RHW42348.1"/>
    </source>
</evidence>
<name>A0A417YY15_9MICO</name>
<evidence type="ECO:0000313" key="3">
    <source>
        <dbReference type="Proteomes" id="UP000285376"/>
    </source>
</evidence>
<feature type="region of interest" description="Disordered" evidence="1">
    <location>
        <begin position="21"/>
        <end position="41"/>
    </location>
</feature>
<protein>
    <submittedName>
        <fullName evidence="2">Uncharacterized protein</fullName>
    </submittedName>
</protein>
<dbReference type="EMBL" id="QWLM01000035">
    <property type="protein sequence ID" value="RHW42348.1"/>
    <property type="molecule type" value="Genomic_DNA"/>
</dbReference>